<dbReference type="EMBL" id="AP014809">
    <property type="protein sequence ID" value="BAU93120.1"/>
    <property type="molecule type" value="Genomic_DNA"/>
</dbReference>
<reference evidence="2 3" key="1">
    <citation type="journal article" date="2016" name="Genome Announc.">
        <title>Complete Genome Sequence of Methylobacterium populi P-1M, Isolated from Pink-Pigmented Household Biofilm.</title>
        <authorList>
            <person name="Morohoshi T."/>
            <person name="Ikeda T."/>
        </authorList>
    </citation>
    <scope>NUCLEOTIDE SEQUENCE [LARGE SCALE GENOMIC DNA]</scope>
    <source>
        <strain evidence="2 3">P-1M</strain>
    </source>
</reference>
<evidence type="ECO:0000313" key="3">
    <source>
        <dbReference type="Proteomes" id="UP000218288"/>
    </source>
</evidence>
<gene>
    <name evidence="2" type="ORF">MPPM_4515</name>
</gene>
<evidence type="ECO:0000313" key="2">
    <source>
        <dbReference type="EMBL" id="BAU93120.1"/>
    </source>
</evidence>
<dbReference type="AlphaFoldDB" id="A0A160PMB6"/>
<dbReference type="RefSeq" id="WP_244573379.1">
    <property type="nucleotide sequence ID" value="NZ_AP014809.1"/>
</dbReference>
<organism evidence="2 3">
    <name type="scientific">Methylorubrum populi</name>
    <dbReference type="NCBI Taxonomy" id="223967"/>
    <lineage>
        <taxon>Bacteria</taxon>
        <taxon>Pseudomonadati</taxon>
        <taxon>Pseudomonadota</taxon>
        <taxon>Alphaproteobacteria</taxon>
        <taxon>Hyphomicrobiales</taxon>
        <taxon>Methylobacteriaceae</taxon>
        <taxon>Methylorubrum</taxon>
    </lineage>
</organism>
<evidence type="ECO:0000256" key="1">
    <source>
        <dbReference type="SAM" id="MobiDB-lite"/>
    </source>
</evidence>
<feature type="region of interest" description="Disordered" evidence="1">
    <location>
        <begin position="69"/>
        <end position="115"/>
    </location>
</feature>
<proteinExistence type="predicted"/>
<dbReference type="Proteomes" id="UP000218288">
    <property type="component" value="Chromosome"/>
</dbReference>
<accession>A0A160PMB6</accession>
<name>A0A160PMB6_9HYPH</name>
<sequence length="115" mass="11378">MVGAVAEAGLIAQVFEAVIHAGALHKPDIARYPAQRFIDVNATGTSDLLGCAGAEGGCGGHGGAAGGYRHVPAGSTTPHAPSGGWASAREGATMPFAHDPDDVSPQARAPGPALR</sequence>
<protein>
    <submittedName>
        <fullName evidence="2">NAD-dependent epimerase/dehydratase</fullName>
    </submittedName>
</protein>